<gene>
    <name evidence="1" type="ORF">R3P82_14035</name>
</gene>
<name>A0AAE4U5S6_9ACTN</name>
<dbReference type="Proteomes" id="UP001185873">
    <property type="component" value="Unassembled WGS sequence"/>
</dbReference>
<dbReference type="AlphaFoldDB" id="A0AAE4U5S6"/>
<comment type="caution">
    <text evidence="1">The sequence shown here is derived from an EMBL/GenBank/DDBJ whole genome shotgun (WGS) entry which is preliminary data.</text>
</comment>
<evidence type="ECO:0000313" key="2">
    <source>
        <dbReference type="Proteomes" id="UP001185873"/>
    </source>
</evidence>
<proteinExistence type="predicted"/>
<sequence length="101" mass="11510">MGRPAWCRECGHEIAWATLIPSGKAVPLDVSPDPELGIYHRRFITEPTGRRTSTVVQLSGHDLDEARDRARRYPADRASRLWVPHFATCPARRPHLTEITR</sequence>
<organism evidence="1 2">
    <name type="scientific">Dietzia maris</name>
    <dbReference type="NCBI Taxonomy" id="37915"/>
    <lineage>
        <taxon>Bacteria</taxon>
        <taxon>Bacillati</taxon>
        <taxon>Actinomycetota</taxon>
        <taxon>Actinomycetes</taxon>
        <taxon>Mycobacteriales</taxon>
        <taxon>Dietziaceae</taxon>
        <taxon>Dietzia</taxon>
    </lineage>
</organism>
<dbReference type="GeneID" id="36309179"/>
<reference evidence="1" key="1">
    <citation type="submission" date="2023-10" db="EMBL/GenBank/DDBJ databases">
        <title>Development of a sustainable strategy for remediation of hydrocarbon-contaminated territories based on the waste exchange concept.</title>
        <authorList>
            <person name="Krivoruchko A."/>
        </authorList>
    </citation>
    <scope>NUCLEOTIDE SEQUENCE</scope>
    <source>
        <strain evidence="1">IEGM 1175</strain>
    </source>
</reference>
<dbReference type="RefSeq" id="WP_069388719.1">
    <property type="nucleotide sequence ID" value="NZ_JAWLKJ010000003.1"/>
</dbReference>
<evidence type="ECO:0000313" key="1">
    <source>
        <dbReference type="EMBL" id="MDV6300222.1"/>
    </source>
</evidence>
<dbReference type="EMBL" id="JAWLKJ010000003">
    <property type="protein sequence ID" value="MDV6300222.1"/>
    <property type="molecule type" value="Genomic_DNA"/>
</dbReference>
<accession>A0AAE4U5S6</accession>
<protein>
    <submittedName>
        <fullName evidence="1">Uncharacterized protein</fullName>
    </submittedName>
</protein>